<reference evidence="3" key="2">
    <citation type="submission" date="2020-09" db="EMBL/GenBank/DDBJ databases">
        <authorList>
            <person name="Sun Q."/>
            <person name="Zhou Y."/>
        </authorList>
    </citation>
    <scope>NUCLEOTIDE SEQUENCE</scope>
    <source>
        <strain evidence="3">CGMCC 4.7308</strain>
    </source>
</reference>
<accession>A0A917SZ98</accession>
<dbReference type="InterPro" id="IPR007111">
    <property type="entry name" value="NACHT_NTPase"/>
</dbReference>
<dbReference type="SUPFAM" id="SSF52540">
    <property type="entry name" value="P-loop containing nucleoside triphosphate hydrolases"/>
    <property type="match status" value="1"/>
</dbReference>
<dbReference type="Pfam" id="PF05729">
    <property type="entry name" value="NACHT"/>
    <property type="match status" value="1"/>
</dbReference>
<keyword evidence="4" id="KW-1185">Reference proteome</keyword>
<evidence type="ECO:0000313" key="3">
    <source>
        <dbReference type="EMBL" id="GGM04640.1"/>
    </source>
</evidence>
<comment type="caution">
    <text evidence="3">The sequence shown here is derived from an EMBL/GenBank/DDBJ whole genome shotgun (WGS) entry which is preliminary data.</text>
</comment>
<keyword evidence="1" id="KW-1133">Transmembrane helix</keyword>
<dbReference type="EMBL" id="BMNA01000004">
    <property type="protein sequence ID" value="GGM04640.1"/>
    <property type="molecule type" value="Genomic_DNA"/>
</dbReference>
<evidence type="ECO:0000313" key="4">
    <source>
        <dbReference type="Proteomes" id="UP000655208"/>
    </source>
</evidence>
<keyword evidence="1" id="KW-0472">Membrane</keyword>
<dbReference type="Gene3D" id="3.40.50.300">
    <property type="entry name" value="P-loop containing nucleotide triphosphate hydrolases"/>
    <property type="match status" value="1"/>
</dbReference>
<reference evidence="3" key="1">
    <citation type="journal article" date="2014" name="Int. J. Syst. Evol. Microbiol.">
        <title>Complete genome sequence of Corynebacterium casei LMG S-19264T (=DSM 44701T), isolated from a smear-ripened cheese.</title>
        <authorList>
            <consortium name="US DOE Joint Genome Institute (JGI-PGF)"/>
            <person name="Walter F."/>
            <person name="Albersmeier A."/>
            <person name="Kalinowski J."/>
            <person name="Ruckert C."/>
        </authorList>
    </citation>
    <scope>NUCLEOTIDE SEQUENCE</scope>
    <source>
        <strain evidence="3">CGMCC 4.7308</strain>
    </source>
</reference>
<feature type="transmembrane region" description="Helical" evidence="1">
    <location>
        <begin position="12"/>
        <end position="31"/>
    </location>
</feature>
<dbReference type="AlphaFoldDB" id="A0A917SZ98"/>
<organism evidence="3 4">
    <name type="scientific">Nakamurella endophytica</name>
    <dbReference type="NCBI Taxonomy" id="1748367"/>
    <lineage>
        <taxon>Bacteria</taxon>
        <taxon>Bacillati</taxon>
        <taxon>Actinomycetota</taxon>
        <taxon>Actinomycetes</taxon>
        <taxon>Nakamurellales</taxon>
        <taxon>Nakamurellaceae</taxon>
        <taxon>Nakamurella</taxon>
    </lineage>
</organism>
<feature type="transmembrane region" description="Helical" evidence="1">
    <location>
        <begin position="37"/>
        <end position="56"/>
    </location>
</feature>
<gene>
    <name evidence="3" type="ORF">GCM10011594_26100</name>
</gene>
<name>A0A917SZ98_9ACTN</name>
<keyword evidence="1" id="KW-0812">Transmembrane</keyword>
<feature type="domain" description="NACHT" evidence="2">
    <location>
        <begin position="135"/>
        <end position="288"/>
    </location>
</feature>
<evidence type="ECO:0000259" key="2">
    <source>
        <dbReference type="Pfam" id="PF05729"/>
    </source>
</evidence>
<evidence type="ECO:0000256" key="1">
    <source>
        <dbReference type="SAM" id="Phobius"/>
    </source>
</evidence>
<dbReference type="Proteomes" id="UP000655208">
    <property type="component" value="Unassembled WGS sequence"/>
</dbReference>
<proteinExistence type="predicted"/>
<protein>
    <recommendedName>
        <fullName evidence="2">NACHT domain-containing protein</fullName>
    </recommendedName>
</protein>
<dbReference type="InterPro" id="IPR027417">
    <property type="entry name" value="P-loop_NTPase"/>
</dbReference>
<sequence length="482" mass="52189">MADARLELRDGLTVIASVLAVAAGIALNVFTGVSNRASFWALLSIILAVTGAALAYRSLTAAKRQGYVRIEMSNRRAAIHLVRAQLTHGGVVSIKLPGLLERHRSLLVEKASGANTESTHASALIASLANDPKSTFVVGYAGAGKSTLLRYLATTMCSLAEADDGDMRRKLPLLLSCSDWSGTSPLPTWTCHQAARTYRLSEHTVERWMSNGSVMLLFDAIDQLPEAASRAFVEQMNSWLERVATLRVVLACRDDAYRMVFSQIHHDRVAHLEPLTQEDAKEYLGQTLQQTTGNSGMTRKANGIVDALARRGELTPAAVALLEASLKQEPNEQSTISLAATEPKAATTISENSVQVPEVVGHVSRQASPPRVEWATLAVTQAATPEDAAIKLHEIVSTELLEPRSYGDDSKPVVLTADEQEVLDELRKSIAALDEYRISSLSAVPLHRCREAIDGLRSKGIIELVLTHGVTRYSVSAVVSTR</sequence>